<evidence type="ECO:0000256" key="15">
    <source>
        <dbReference type="ARBA" id="ARBA00029806"/>
    </source>
</evidence>
<dbReference type="KEGG" id="lac:LBA0212"/>
<evidence type="ECO:0000256" key="9">
    <source>
        <dbReference type="ARBA" id="ARBA00022692"/>
    </source>
</evidence>
<dbReference type="InterPro" id="IPR006415">
    <property type="entry name" value="P-type_ATPase_IIIB"/>
</dbReference>
<dbReference type="InterPro" id="IPR008250">
    <property type="entry name" value="ATPase_P-typ_transduc_dom_A_sf"/>
</dbReference>
<keyword evidence="10" id="KW-0547">Nucleotide-binding</keyword>
<comment type="function">
    <text evidence="1">Mediates magnesium influx to the cytosol.</text>
</comment>
<proteinExistence type="inferred from homology"/>
<evidence type="ECO:0000256" key="10">
    <source>
        <dbReference type="ARBA" id="ARBA00022741"/>
    </source>
</evidence>
<dbReference type="GO" id="GO:0015444">
    <property type="term" value="F:P-type magnesium transporter activity"/>
    <property type="evidence" value="ECO:0007669"/>
    <property type="project" value="UniProtKB-EC"/>
</dbReference>
<dbReference type="InterPro" id="IPR001757">
    <property type="entry name" value="P_typ_ATPase"/>
</dbReference>
<dbReference type="SUPFAM" id="SSF81665">
    <property type="entry name" value="Calcium ATPase, transmembrane domain M"/>
    <property type="match status" value="1"/>
</dbReference>
<evidence type="ECO:0000256" key="13">
    <source>
        <dbReference type="ARBA" id="ARBA00022989"/>
    </source>
</evidence>
<dbReference type="Pfam" id="PF00122">
    <property type="entry name" value="E1-E2_ATPase"/>
    <property type="match status" value="1"/>
</dbReference>
<evidence type="ECO:0000259" key="18">
    <source>
        <dbReference type="SMART" id="SM00831"/>
    </source>
</evidence>
<keyword evidence="9 17" id="KW-0812">Transmembrane</keyword>
<comment type="similarity">
    <text evidence="3">Belongs to the cation transport ATPase (P-type) (TC 3.A.3) family. Type IIIB subfamily.</text>
</comment>
<comment type="catalytic activity">
    <reaction evidence="16">
        <text>Mg(2+)(out) + ATP + H2O = Mg(2+)(in) + ADP + phosphate + H(+)</text>
        <dbReference type="Rhea" id="RHEA:10260"/>
        <dbReference type="ChEBI" id="CHEBI:15377"/>
        <dbReference type="ChEBI" id="CHEBI:15378"/>
        <dbReference type="ChEBI" id="CHEBI:18420"/>
        <dbReference type="ChEBI" id="CHEBI:30616"/>
        <dbReference type="ChEBI" id="CHEBI:43474"/>
        <dbReference type="ChEBI" id="CHEBI:456216"/>
        <dbReference type="EC" id="7.2.2.14"/>
    </reaction>
</comment>
<dbReference type="HOGENOM" id="CLU_002360_6_3_9"/>
<accession>Q5FMG7</accession>
<dbReference type="Pfam" id="PF13246">
    <property type="entry name" value="Cation_ATPase"/>
    <property type="match status" value="1"/>
</dbReference>
<dbReference type="InterPro" id="IPR018303">
    <property type="entry name" value="ATPase_P-typ_P_site"/>
</dbReference>
<keyword evidence="14 17" id="KW-0472">Membrane</keyword>
<dbReference type="InterPro" id="IPR023298">
    <property type="entry name" value="ATPase_P-typ_TM_dom_sf"/>
</dbReference>
<dbReference type="CDD" id="cd02077">
    <property type="entry name" value="P-type_ATPase_Mg"/>
    <property type="match status" value="1"/>
</dbReference>
<evidence type="ECO:0000256" key="5">
    <source>
        <dbReference type="ARBA" id="ARBA00013555"/>
    </source>
</evidence>
<dbReference type="STRING" id="272621.LBA0212"/>
<feature type="transmembrane region" description="Helical" evidence="17">
    <location>
        <begin position="786"/>
        <end position="804"/>
    </location>
</feature>
<evidence type="ECO:0000256" key="2">
    <source>
        <dbReference type="ARBA" id="ARBA00004429"/>
    </source>
</evidence>
<dbReference type="SUPFAM" id="SSF56784">
    <property type="entry name" value="HAD-like"/>
    <property type="match status" value="1"/>
</dbReference>
<organism evidence="20">
    <name type="scientific">Lactobacillus acidophilus (strain ATCC 700396 / NCK56 / N2 / NCFM)</name>
    <dbReference type="NCBI Taxonomy" id="272621"/>
    <lineage>
        <taxon>Bacteria</taxon>
        <taxon>Bacillati</taxon>
        <taxon>Bacillota</taxon>
        <taxon>Bacilli</taxon>
        <taxon>Lactobacillales</taxon>
        <taxon>Lactobacillaceae</taxon>
        <taxon>Lactobacillus</taxon>
    </lineage>
</organism>
<evidence type="ECO:0000256" key="17">
    <source>
        <dbReference type="SAM" id="Phobius"/>
    </source>
</evidence>
<feature type="transmembrane region" description="Helical" evidence="17">
    <location>
        <begin position="297"/>
        <end position="320"/>
    </location>
</feature>
<keyword evidence="19" id="KW-0378">Hydrolase</keyword>
<sequence>MLKPAKKRSNVDIQRIQRIARESRSETLARLQASAEGLSTKKAEENRREYGKNEIRTNTNASKWRLLWESIATPFTVVLLVLTLLTIFTSYILVPQGNNDIDTILVMVIMLIISVGVNFAQKIRIAKVTEKILEMVSVTTNIRRDGKNVELPTDEVVVGDVINLSAGDMIPADMKLLTSKDLFCSSSYLDGDSEPVEKVANVSLKPSMLADYLNYPNILYEGMTVVSGSGSAIVFAVGNNTVFGKKVQHIFRKKVKVTLFDREIKQLAKILIVAAAILVPVLFLINGVTKGNWGESLIFALAAAVGLTPEVLPIIVNSNLTKGAIEMAKQGAVVKQMNAIQNIGSTDVFCIDKTGTLTQNKVVLERHYDLNMQEKPRILKFSYLNAYYQTGMEDLIDKAVIDAAGDELNVNEIQRDYNKIDEIPFDYIRKRMSVVVVDNDDHHGQHILVTKGAAEGMLNISSKVEVDGRIEKLTSAWREKILNQINELNDDGLRVLLIGYKVNPAPVGEFSAKDENDLTIIGYLAYLDPPKESTKEALQSLKDDNVNVKIFTGDNEAVTRAIALQVGLNVDTVYDGEQIEAATSEEMAKIVEKCDIFVHLTPELRTKIINALQKNGHIVGYMGDGNKDTLAMKVADVTVTSNNAVDITKESADIILEQKDLQLLEEMIITGRKVFSNTMKYIKTFLVTNFGSVITMVVASIILPFLPLLPLQLLILDLLYSISCLVIPFDSVSRSYVKKPQQWSIRKWPKFMFSFGPIPAIVDFIMMALMFYVICPRLVGPNYHHWVFISLFYSGMFIESLWTREMVIHTLRDERFPFFGQHATPIVFLVTFGIAIWGTALPSSSIAASLGMTDLPFDFLLVIFIIEVIYVLLTTIVKKIYLKNGKF</sequence>
<evidence type="ECO:0000313" key="20">
    <source>
        <dbReference type="Proteomes" id="UP000006381"/>
    </source>
</evidence>
<dbReference type="InterPro" id="IPR023214">
    <property type="entry name" value="HAD_sf"/>
</dbReference>
<keyword evidence="20" id="KW-1185">Reference proteome</keyword>
<dbReference type="Pfam" id="PF00689">
    <property type="entry name" value="Cation_ATPase_C"/>
    <property type="match status" value="1"/>
</dbReference>
<keyword evidence="11" id="KW-0067">ATP-binding</keyword>
<dbReference type="InterPro" id="IPR004014">
    <property type="entry name" value="ATPase_P-typ_cation-transptr_N"/>
</dbReference>
<dbReference type="GO" id="GO:0005886">
    <property type="term" value="C:plasma membrane"/>
    <property type="evidence" value="ECO:0007669"/>
    <property type="project" value="UniProtKB-SubCell"/>
</dbReference>
<evidence type="ECO:0000256" key="3">
    <source>
        <dbReference type="ARBA" id="ARBA00008746"/>
    </source>
</evidence>
<protein>
    <recommendedName>
        <fullName evidence="5">Magnesium-transporting ATPase, P-type 1</fullName>
        <ecNumber evidence="4">7.2.2.14</ecNumber>
    </recommendedName>
    <alternativeName>
        <fullName evidence="15">Mg(2+) transport ATPase, P-type 1</fullName>
    </alternativeName>
</protein>
<dbReference type="InterPro" id="IPR023299">
    <property type="entry name" value="ATPase_P-typ_cyto_dom_N"/>
</dbReference>
<dbReference type="Proteomes" id="UP000006381">
    <property type="component" value="Chromosome"/>
</dbReference>
<gene>
    <name evidence="19" type="ordered locus">LBA0212</name>
</gene>
<dbReference type="GeneID" id="93290683"/>
<evidence type="ECO:0000256" key="8">
    <source>
        <dbReference type="ARBA" id="ARBA00022553"/>
    </source>
</evidence>
<evidence type="ECO:0000256" key="4">
    <source>
        <dbReference type="ARBA" id="ARBA00012786"/>
    </source>
</evidence>
<dbReference type="PANTHER" id="PTHR42861">
    <property type="entry name" value="CALCIUM-TRANSPORTING ATPASE"/>
    <property type="match status" value="1"/>
</dbReference>
<dbReference type="GO" id="GO:0005524">
    <property type="term" value="F:ATP binding"/>
    <property type="evidence" value="ECO:0007669"/>
    <property type="project" value="UniProtKB-KW"/>
</dbReference>
<feature type="transmembrane region" description="Helical" evidence="17">
    <location>
        <begin position="267"/>
        <end position="285"/>
    </location>
</feature>
<keyword evidence="13 17" id="KW-1133">Transmembrane helix</keyword>
<evidence type="ECO:0000256" key="16">
    <source>
        <dbReference type="ARBA" id="ARBA00047295"/>
    </source>
</evidence>
<evidence type="ECO:0000256" key="6">
    <source>
        <dbReference type="ARBA" id="ARBA00022475"/>
    </source>
</evidence>
<dbReference type="NCBIfam" id="TIGR01524">
    <property type="entry name" value="ATPase-IIIB_Mg"/>
    <property type="match status" value="1"/>
</dbReference>
<name>Q5FMG7_LACAC</name>
<keyword evidence="8" id="KW-0597">Phosphoprotein</keyword>
<dbReference type="PRINTS" id="PR00120">
    <property type="entry name" value="HATPASE"/>
</dbReference>
<dbReference type="Gene3D" id="2.70.150.10">
    <property type="entry name" value="Calcium-transporting ATPase, cytoplasmic transduction domain A"/>
    <property type="match status" value="1"/>
</dbReference>
<keyword evidence="6" id="KW-1003">Cell membrane</keyword>
<dbReference type="InterPro" id="IPR006068">
    <property type="entry name" value="ATPase_P-typ_cation-transptr_C"/>
</dbReference>
<dbReference type="AlphaFoldDB" id="Q5FMG7"/>
<feature type="transmembrane region" description="Helical" evidence="17">
    <location>
        <begin position="681"/>
        <end position="703"/>
    </location>
</feature>
<reference evidence="19 20" key="1">
    <citation type="journal article" date="2005" name="Proc. Natl. Acad. Sci. U.S.A.">
        <title>Complete genome sequence of the probiotic lactic acid bacterium Lactobacillus acidophilus NCFM.</title>
        <authorList>
            <person name="Altermann E."/>
            <person name="Russell W.M."/>
            <person name="Azcarate-Peril M.A."/>
            <person name="Barrangou R."/>
            <person name="Buck B.L."/>
            <person name="McAuliffe O."/>
            <person name="Souther N."/>
            <person name="Dobson A."/>
            <person name="Duong T."/>
            <person name="Callanan M."/>
            <person name="Lick S."/>
            <person name="Hamrick A."/>
            <person name="Cano R."/>
            <person name="Klaenhammer T.R."/>
        </authorList>
    </citation>
    <scope>NUCLEOTIDE SEQUENCE [LARGE SCALE GENOMIC DNA]</scope>
    <source>
        <strain evidence="20">ATCC 700396 / NCK56 / N2 / NCFM</strain>
    </source>
</reference>
<evidence type="ECO:0000256" key="11">
    <source>
        <dbReference type="ARBA" id="ARBA00022840"/>
    </source>
</evidence>
<dbReference type="InterPro" id="IPR036412">
    <property type="entry name" value="HAD-like_sf"/>
</dbReference>
<feature type="transmembrane region" description="Helical" evidence="17">
    <location>
        <begin position="857"/>
        <end position="877"/>
    </location>
</feature>
<dbReference type="PATRIC" id="fig|272621.13.peg.202"/>
<evidence type="ECO:0000256" key="1">
    <source>
        <dbReference type="ARBA" id="ARBA00003954"/>
    </source>
</evidence>
<evidence type="ECO:0000256" key="12">
    <source>
        <dbReference type="ARBA" id="ARBA00022842"/>
    </source>
</evidence>
<dbReference type="InterPro" id="IPR059000">
    <property type="entry name" value="ATPase_P-type_domA"/>
</dbReference>
<dbReference type="EC" id="7.2.2.14" evidence="4"/>
<dbReference type="RefSeq" id="WP_003548873.1">
    <property type="nucleotide sequence ID" value="NC_006814.3"/>
</dbReference>
<dbReference type="PRINTS" id="PR00119">
    <property type="entry name" value="CATATPASE"/>
</dbReference>
<dbReference type="Pfam" id="PF00690">
    <property type="entry name" value="Cation_ATPase_N"/>
    <property type="match status" value="1"/>
</dbReference>
<dbReference type="eggNOG" id="COG0474">
    <property type="taxonomic scope" value="Bacteria"/>
</dbReference>
<dbReference type="PROSITE" id="PS00154">
    <property type="entry name" value="ATPASE_E1_E2"/>
    <property type="match status" value="1"/>
</dbReference>
<dbReference type="GO" id="GO:0016887">
    <property type="term" value="F:ATP hydrolysis activity"/>
    <property type="evidence" value="ECO:0007669"/>
    <property type="project" value="InterPro"/>
</dbReference>
<keyword evidence="7" id="KW-0997">Cell inner membrane</keyword>
<evidence type="ECO:0000256" key="7">
    <source>
        <dbReference type="ARBA" id="ARBA00022519"/>
    </source>
</evidence>
<keyword evidence="12" id="KW-0460">Magnesium</keyword>
<feature type="transmembrane region" description="Helical" evidence="17">
    <location>
        <begin position="104"/>
        <end position="121"/>
    </location>
</feature>
<dbReference type="SMART" id="SM00831">
    <property type="entry name" value="Cation_ATPase_N"/>
    <property type="match status" value="1"/>
</dbReference>
<dbReference type="SUPFAM" id="SSF81660">
    <property type="entry name" value="Metal cation-transporting ATPase, ATP-binding domain N"/>
    <property type="match status" value="1"/>
</dbReference>
<dbReference type="OrthoDB" id="9760364at2"/>
<dbReference type="Gene3D" id="1.20.1110.10">
    <property type="entry name" value="Calcium-transporting ATPase, transmembrane domain"/>
    <property type="match status" value="1"/>
</dbReference>
<feature type="domain" description="Cation-transporting P-type ATPase N-terminal" evidence="18">
    <location>
        <begin position="18"/>
        <end position="91"/>
    </location>
</feature>
<evidence type="ECO:0000256" key="14">
    <source>
        <dbReference type="ARBA" id="ARBA00023136"/>
    </source>
</evidence>
<feature type="transmembrane region" description="Helical" evidence="17">
    <location>
        <begin position="709"/>
        <end position="730"/>
    </location>
</feature>
<dbReference type="SUPFAM" id="SSF81653">
    <property type="entry name" value="Calcium ATPase, transduction domain A"/>
    <property type="match status" value="1"/>
</dbReference>
<feature type="transmembrane region" description="Helical" evidence="17">
    <location>
        <begin position="66"/>
        <end position="92"/>
    </location>
</feature>
<feature type="transmembrane region" description="Helical" evidence="17">
    <location>
        <begin position="751"/>
        <end position="774"/>
    </location>
</feature>
<dbReference type="BioCyc" id="LACI272621:G1G49-206-MONOMER"/>
<evidence type="ECO:0000313" key="19">
    <source>
        <dbReference type="EMBL" id="AAV42107.1"/>
    </source>
</evidence>
<dbReference type="Gene3D" id="3.40.50.1000">
    <property type="entry name" value="HAD superfamily/HAD-like"/>
    <property type="match status" value="1"/>
</dbReference>
<feature type="transmembrane region" description="Helical" evidence="17">
    <location>
        <begin position="816"/>
        <end position="837"/>
    </location>
</feature>
<dbReference type="EMBL" id="CP000033">
    <property type="protein sequence ID" value="AAV42107.1"/>
    <property type="molecule type" value="Genomic_DNA"/>
</dbReference>
<dbReference type="NCBIfam" id="TIGR01494">
    <property type="entry name" value="ATPase_P-type"/>
    <property type="match status" value="2"/>
</dbReference>
<comment type="subcellular location">
    <subcellularLocation>
        <location evidence="2">Cell inner membrane</location>
        <topology evidence="2">Multi-pass membrane protein</topology>
    </subcellularLocation>
</comment>
<dbReference type="Gene3D" id="3.40.1110.10">
    <property type="entry name" value="Calcium-transporting ATPase, cytoplasmic domain N"/>
    <property type="match status" value="1"/>
</dbReference>